<name>A0AA89BDD6_9ASTE</name>
<dbReference type="InterPro" id="IPR043128">
    <property type="entry name" value="Rev_trsase/Diguanyl_cyclase"/>
</dbReference>
<feature type="domain" description="Reverse transcriptase" evidence="1">
    <location>
        <begin position="1"/>
        <end position="55"/>
    </location>
</feature>
<evidence type="ECO:0000313" key="2">
    <source>
        <dbReference type="EMBL" id="KAK3037695.1"/>
    </source>
</evidence>
<dbReference type="AlphaFoldDB" id="A0AA89BDD6"/>
<organism evidence="2 3">
    <name type="scientific">Escallonia herrerae</name>
    <dbReference type="NCBI Taxonomy" id="1293975"/>
    <lineage>
        <taxon>Eukaryota</taxon>
        <taxon>Viridiplantae</taxon>
        <taxon>Streptophyta</taxon>
        <taxon>Embryophyta</taxon>
        <taxon>Tracheophyta</taxon>
        <taxon>Spermatophyta</taxon>
        <taxon>Magnoliopsida</taxon>
        <taxon>eudicotyledons</taxon>
        <taxon>Gunneridae</taxon>
        <taxon>Pentapetalae</taxon>
        <taxon>asterids</taxon>
        <taxon>campanulids</taxon>
        <taxon>Escalloniales</taxon>
        <taxon>Escalloniaceae</taxon>
        <taxon>Escallonia</taxon>
    </lineage>
</organism>
<dbReference type="PROSITE" id="PS50878">
    <property type="entry name" value="RT_POL"/>
    <property type="match status" value="1"/>
</dbReference>
<dbReference type="Proteomes" id="UP001188597">
    <property type="component" value="Unassembled WGS sequence"/>
</dbReference>
<reference evidence="2" key="1">
    <citation type="submission" date="2022-12" db="EMBL/GenBank/DDBJ databases">
        <title>Draft genome assemblies for two species of Escallonia (Escalloniales).</title>
        <authorList>
            <person name="Chanderbali A."/>
            <person name="Dervinis C."/>
            <person name="Anghel I."/>
            <person name="Soltis D."/>
            <person name="Soltis P."/>
            <person name="Zapata F."/>
        </authorList>
    </citation>
    <scope>NUCLEOTIDE SEQUENCE</scope>
    <source>
        <strain evidence="2">UCBG64.0493</strain>
        <tissue evidence="2">Leaf</tissue>
    </source>
</reference>
<protein>
    <recommendedName>
        <fullName evidence="1">Reverse transcriptase domain-containing protein</fullName>
    </recommendedName>
</protein>
<dbReference type="Gene3D" id="3.30.70.270">
    <property type="match status" value="1"/>
</dbReference>
<accession>A0AA89BDD6</accession>
<dbReference type="Gene3D" id="3.30.420.10">
    <property type="entry name" value="Ribonuclease H-like superfamily/Ribonuclease H"/>
    <property type="match status" value="1"/>
</dbReference>
<evidence type="ECO:0000259" key="1">
    <source>
        <dbReference type="PROSITE" id="PS50878"/>
    </source>
</evidence>
<gene>
    <name evidence="2" type="ORF">RJ639_030639</name>
</gene>
<evidence type="ECO:0000313" key="3">
    <source>
        <dbReference type="Proteomes" id="UP001188597"/>
    </source>
</evidence>
<dbReference type="InterPro" id="IPR036397">
    <property type="entry name" value="RNaseH_sf"/>
</dbReference>
<dbReference type="PANTHER" id="PTHR48475:SF2">
    <property type="entry name" value="RIBONUCLEASE H"/>
    <property type="match status" value="1"/>
</dbReference>
<dbReference type="InterPro" id="IPR043502">
    <property type="entry name" value="DNA/RNA_pol_sf"/>
</dbReference>
<dbReference type="InterPro" id="IPR002156">
    <property type="entry name" value="RNaseH_domain"/>
</dbReference>
<comment type="caution">
    <text evidence="2">The sequence shown here is derived from an EMBL/GenBank/DDBJ whole genome shotgun (WGS) entry which is preliminary data.</text>
</comment>
<keyword evidence="3" id="KW-1185">Reference proteome</keyword>
<sequence>MDLYMDNMLIKSIEAEAHVNDLKETFDILRAYNVTLNPLKCAFGVALGKFLGFMIFQRGIETNPEKIDVIHDTKSPKTIKQVQELTGRIAALGGRGSGTGLILISPEKFMIEYALCFDFQASNNEVEYEELLAWIRLAYFLRVDSLSAHIDSQLVVNHILGEYGVKDDRMALYLQGVKTEASKFKNFAIRHIPRDQNTRQTHCQD</sequence>
<dbReference type="CDD" id="cd09279">
    <property type="entry name" value="RNase_HI_like"/>
    <property type="match status" value="1"/>
</dbReference>
<dbReference type="PANTHER" id="PTHR48475">
    <property type="entry name" value="RIBONUCLEASE H"/>
    <property type="match status" value="1"/>
</dbReference>
<dbReference type="Pfam" id="PF13456">
    <property type="entry name" value="RVT_3"/>
    <property type="match status" value="1"/>
</dbReference>
<dbReference type="EMBL" id="JAVXUP010000116">
    <property type="protein sequence ID" value="KAK3037695.1"/>
    <property type="molecule type" value="Genomic_DNA"/>
</dbReference>
<proteinExistence type="predicted"/>
<dbReference type="GO" id="GO:0003676">
    <property type="term" value="F:nucleic acid binding"/>
    <property type="evidence" value="ECO:0007669"/>
    <property type="project" value="InterPro"/>
</dbReference>
<dbReference type="SUPFAM" id="SSF56672">
    <property type="entry name" value="DNA/RNA polymerases"/>
    <property type="match status" value="1"/>
</dbReference>
<dbReference type="InterPro" id="IPR000477">
    <property type="entry name" value="RT_dom"/>
</dbReference>
<dbReference type="GO" id="GO:0004523">
    <property type="term" value="F:RNA-DNA hybrid ribonuclease activity"/>
    <property type="evidence" value="ECO:0007669"/>
    <property type="project" value="InterPro"/>
</dbReference>